<keyword evidence="1" id="KW-0472">Membrane</keyword>
<sequence length="81" mass="9374">MGKSFWRTLKPLFRFTYKTIKSVLVSLFWIILIVICLVMGFSQNKWAEAAGLFGIVLVIYVIRYLAVKIKEAKRQNPPPGR</sequence>
<keyword evidence="1" id="KW-1133">Transmembrane helix</keyword>
<dbReference type="HOGENOM" id="CLU_2567498_0_0_14"/>
<dbReference type="PATRIC" id="fig|1116213.3.peg.187"/>
<proteinExistence type="predicted"/>
<protein>
    <submittedName>
        <fullName evidence="2">Uncharacterized protein</fullName>
    </submittedName>
</protein>
<name>G8C2Z6_9MOLU</name>
<feature type="transmembrane region" description="Helical" evidence="1">
    <location>
        <begin position="20"/>
        <end position="40"/>
    </location>
</feature>
<dbReference type="KEGG" id="mhb:MHM_01760"/>
<evidence type="ECO:0000256" key="1">
    <source>
        <dbReference type="SAM" id="Phobius"/>
    </source>
</evidence>
<gene>
    <name evidence="2" type="ORF">MHM_01760</name>
</gene>
<evidence type="ECO:0000313" key="2">
    <source>
        <dbReference type="EMBL" id="CCE66694.1"/>
    </source>
</evidence>
<organism evidence="2">
    <name type="scientific">Candidatus Mycoplasma haematominutum 'Birmingham 1'</name>
    <dbReference type="NCBI Taxonomy" id="1116213"/>
    <lineage>
        <taxon>Bacteria</taxon>
        <taxon>Bacillati</taxon>
        <taxon>Mycoplasmatota</taxon>
        <taxon>Mollicutes</taxon>
        <taxon>Mycoplasmataceae</taxon>
        <taxon>Mycoplasma</taxon>
    </lineage>
</organism>
<reference evidence="2" key="2">
    <citation type="submission" date="2011-11" db="EMBL/GenBank/DDBJ databases">
        <authorList>
            <person name="Barker E."/>
        </authorList>
    </citation>
    <scope>NUCLEOTIDE SEQUENCE</scope>
    <source>
        <strain evidence="2">Birmingham 1</strain>
    </source>
</reference>
<dbReference type="AlphaFoldDB" id="G8C2Z6"/>
<feature type="transmembrane region" description="Helical" evidence="1">
    <location>
        <begin position="46"/>
        <end position="66"/>
    </location>
</feature>
<keyword evidence="1" id="KW-0812">Transmembrane</keyword>
<reference evidence="2" key="1">
    <citation type="submission" date="2011-11" db="EMBL/GenBank/DDBJ databases">
        <title>Complete genome sequence of Candidatus Mycoplasma haemominutum.</title>
        <authorList>
            <person name="Barker E.N."/>
            <person name="Darby A.C."/>
            <person name="Helps C.R."/>
            <person name="Peters I.R."/>
            <person name="Hughes M.A."/>
            <person name="Radford A.D."/>
            <person name="Novacco M."/>
            <person name="Boretti F."/>
            <person name="Hofmann-Lehmann R."/>
            <person name="Tasker S."/>
        </authorList>
    </citation>
    <scope>NUCLEOTIDE SEQUENCE</scope>
    <source>
        <strain evidence="2">Birmingham 1</strain>
    </source>
</reference>
<accession>G8C2Z6</accession>
<dbReference type="EMBL" id="HE613254">
    <property type="protein sequence ID" value="CCE66694.1"/>
    <property type="molecule type" value="Genomic_DNA"/>
</dbReference>